<dbReference type="PANTHER" id="PTHR28013">
    <property type="entry name" value="PROTEIN DCV1-RELATED"/>
    <property type="match status" value="1"/>
</dbReference>
<evidence type="ECO:0000256" key="4">
    <source>
        <dbReference type="ARBA" id="ARBA00023136"/>
    </source>
</evidence>
<keyword evidence="7" id="KW-1185">Reference proteome</keyword>
<keyword evidence="4 5" id="KW-0472">Membrane</keyword>
<feature type="transmembrane region" description="Helical" evidence="5">
    <location>
        <begin position="121"/>
        <end position="149"/>
    </location>
</feature>
<dbReference type="GO" id="GO:0005886">
    <property type="term" value="C:plasma membrane"/>
    <property type="evidence" value="ECO:0007669"/>
    <property type="project" value="InterPro"/>
</dbReference>
<keyword evidence="2 5" id="KW-0812">Transmembrane</keyword>
<dbReference type="Proteomes" id="UP001182556">
    <property type="component" value="Unassembled WGS sequence"/>
</dbReference>
<evidence type="ECO:0000256" key="5">
    <source>
        <dbReference type="SAM" id="Phobius"/>
    </source>
</evidence>
<evidence type="ECO:0000256" key="1">
    <source>
        <dbReference type="ARBA" id="ARBA00004141"/>
    </source>
</evidence>
<feature type="transmembrane region" description="Helical" evidence="5">
    <location>
        <begin position="169"/>
        <end position="187"/>
    </location>
</feature>
<sequence>MALGIIHCGTFLLFAAFVLLLIATLSAPIIHTVSFLDVTGSGARSTFGTFGYCANLNANGGGCTPAQFGYDISHAATTVFNRTWQNNSLTALSKALILHPIACGLSFLALLVSICSNRFGYVFASFLALLAFLASLAAMIVDFVMFGIIRREVNNNVTGRTASYSNATWMVLAATVVLFFSVFFVLFSCCTSRRNRRDVDNRRGTAGAYETGGYVGNGPQMGYAQPKKTWWSRRKY</sequence>
<dbReference type="InterPro" id="IPR009571">
    <property type="entry name" value="SUR7/Rim9-like_fungi"/>
</dbReference>
<keyword evidence="3 5" id="KW-1133">Transmembrane helix</keyword>
<gene>
    <name evidence="6" type="ORF">DB88DRAFT_518256</name>
</gene>
<name>A0AAD9CV98_PAPLA</name>
<reference evidence="6" key="1">
    <citation type="submission" date="2023-02" db="EMBL/GenBank/DDBJ databases">
        <title>Identification and recombinant expression of a fungal hydrolase from Papiliotrema laurentii that hydrolyzes apple cutin and clears colloidal polyester polyurethane.</title>
        <authorList>
            <consortium name="DOE Joint Genome Institute"/>
            <person name="Roman V.A."/>
            <person name="Bojanowski C."/>
            <person name="Crable B.R."/>
            <person name="Wagner D.N."/>
            <person name="Hung C.S."/>
            <person name="Nadeau L.J."/>
            <person name="Schratz L."/>
            <person name="Haridas S."/>
            <person name="Pangilinan J."/>
            <person name="Lipzen A."/>
            <person name="Na H."/>
            <person name="Yan M."/>
            <person name="Ng V."/>
            <person name="Grigoriev I.V."/>
            <person name="Spatafora J.W."/>
            <person name="Barlow D."/>
            <person name="Biffinger J."/>
            <person name="Kelley-Loughnane N."/>
            <person name="Varaljay V.A."/>
            <person name="Crookes-Goodson W.J."/>
        </authorList>
    </citation>
    <scope>NUCLEOTIDE SEQUENCE</scope>
    <source>
        <strain evidence="6">5307AH</strain>
    </source>
</reference>
<comment type="caution">
    <text evidence="6">The sequence shown here is derived from an EMBL/GenBank/DDBJ whole genome shotgun (WGS) entry which is preliminary data.</text>
</comment>
<evidence type="ECO:0000313" key="6">
    <source>
        <dbReference type="EMBL" id="KAK1921165.1"/>
    </source>
</evidence>
<dbReference type="GO" id="GO:0035838">
    <property type="term" value="C:growing cell tip"/>
    <property type="evidence" value="ECO:0007669"/>
    <property type="project" value="TreeGrafter"/>
</dbReference>
<dbReference type="PANTHER" id="PTHR28013:SF3">
    <property type="entry name" value="PROTEIN DCV1-RELATED"/>
    <property type="match status" value="1"/>
</dbReference>
<dbReference type="GO" id="GO:0032153">
    <property type="term" value="C:cell division site"/>
    <property type="evidence" value="ECO:0007669"/>
    <property type="project" value="TreeGrafter"/>
</dbReference>
<protein>
    <submittedName>
        <fullName evidence="6">SUR7/PalI family-domain-containing protein</fullName>
    </submittedName>
</protein>
<accession>A0AAD9CV98</accession>
<organism evidence="6 7">
    <name type="scientific">Papiliotrema laurentii</name>
    <name type="common">Cryptococcus laurentii</name>
    <dbReference type="NCBI Taxonomy" id="5418"/>
    <lineage>
        <taxon>Eukaryota</taxon>
        <taxon>Fungi</taxon>
        <taxon>Dikarya</taxon>
        <taxon>Basidiomycota</taxon>
        <taxon>Agaricomycotina</taxon>
        <taxon>Tremellomycetes</taxon>
        <taxon>Tremellales</taxon>
        <taxon>Rhynchogastremaceae</taxon>
        <taxon>Papiliotrema</taxon>
    </lineage>
</organism>
<dbReference type="AlphaFoldDB" id="A0AAD9CV98"/>
<dbReference type="EMBL" id="JAODAN010000011">
    <property type="protein sequence ID" value="KAK1921165.1"/>
    <property type="molecule type" value="Genomic_DNA"/>
</dbReference>
<comment type="subcellular location">
    <subcellularLocation>
        <location evidence="1">Membrane</location>
        <topology evidence="1">Multi-pass membrane protein</topology>
    </subcellularLocation>
</comment>
<evidence type="ECO:0000256" key="3">
    <source>
        <dbReference type="ARBA" id="ARBA00022989"/>
    </source>
</evidence>
<evidence type="ECO:0000256" key="2">
    <source>
        <dbReference type="ARBA" id="ARBA00022692"/>
    </source>
</evidence>
<dbReference type="InterPro" id="IPR051380">
    <property type="entry name" value="pH-response_reg_palI/RIM9"/>
</dbReference>
<dbReference type="Pfam" id="PF06687">
    <property type="entry name" value="SUR7"/>
    <property type="match status" value="1"/>
</dbReference>
<evidence type="ECO:0000313" key="7">
    <source>
        <dbReference type="Proteomes" id="UP001182556"/>
    </source>
</evidence>
<proteinExistence type="predicted"/>
<feature type="transmembrane region" description="Helical" evidence="5">
    <location>
        <begin position="96"/>
        <end position="114"/>
    </location>
</feature>